<protein>
    <submittedName>
        <fullName evidence="3">DUF802 domain-containing protein</fullName>
    </submittedName>
</protein>
<proteinExistence type="predicted"/>
<keyword evidence="4" id="KW-1185">Reference proteome</keyword>
<feature type="transmembrane region" description="Helical" evidence="1">
    <location>
        <begin position="111"/>
        <end position="135"/>
    </location>
</feature>
<dbReference type="Pfam" id="PF05650">
    <property type="entry name" value="DUF802"/>
    <property type="match status" value="1"/>
</dbReference>
<dbReference type="RefSeq" id="WP_250195230.1">
    <property type="nucleotide sequence ID" value="NZ_CP097635.1"/>
</dbReference>
<dbReference type="InterPro" id="IPR008520">
    <property type="entry name" value="DUF802"/>
</dbReference>
<dbReference type="Proteomes" id="UP001056201">
    <property type="component" value="Chromosome 1"/>
</dbReference>
<evidence type="ECO:0000256" key="1">
    <source>
        <dbReference type="SAM" id="Phobius"/>
    </source>
</evidence>
<name>A0ABY4S6N7_AQUTE</name>
<evidence type="ECO:0000259" key="2">
    <source>
        <dbReference type="Pfam" id="PF05650"/>
    </source>
</evidence>
<gene>
    <name evidence="3" type="ORF">MW290_13830</name>
</gene>
<feature type="transmembrane region" description="Helical" evidence="1">
    <location>
        <begin position="7"/>
        <end position="25"/>
    </location>
</feature>
<reference evidence="3" key="1">
    <citation type="submission" date="2022-05" db="EMBL/GenBank/DDBJ databases">
        <title>An RpoN-dependent PEP-CTERM gene is involved in floc formation of an Aquincola tertiaricarbonis strain.</title>
        <authorList>
            <person name="Qiu D."/>
            <person name="Xia M."/>
        </authorList>
    </citation>
    <scope>NUCLEOTIDE SEQUENCE</scope>
    <source>
        <strain evidence="3">RN12</strain>
    </source>
</reference>
<keyword evidence="1" id="KW-0812">Transmembrane</keyword>
<organism evidence="3 4">
    <name type="scientific">Aquincola tertiaricarbonis</name>
    <dbReference type="NCBI Taxonomy" id="391953"/>
    <lineage>
        <taxon>Bacteria</taxon>
        <taxon>Pseudomonadati</taxon>
        <taxon>Pseudomonadota</taxon>
        <taxon>Betaproteobacteria</taxon>
        <taxon>Burkholderiales</taxon>
        <taxon>Sphaerotilaceae</taxon>
        <taxon>Aquincola</taxon>
    </lineage>
</organism>
<evidence type="ECO:0000313" key="3">
    <source>
        <dbReference type="EMBL" id="URI06965.1"/>
    </source>
</evidence>
<keyword evidence="1" id="KW-1133">Transmembrane helix</keyword>
<keyword evidence="1" id="KW-0472">Membrane</keyword>
<feature type="domain" description="DUF802" evidence="2">
    <location>
        <begin position="320"/>
        <end position="371"/>
    </location>
</feature>
<feature type="transmembrane region" description="Helical" evidence="1">
    <location>
        <begin position="31"/>
        <end position="49"/>
    </location>
</feature>
<feature type="transmembrane region" description="Helical" evidence="1">
    <location>
        <begin position="155"/>
        <end position="179"/>
    </location>
</feature>
<sequence length="711" mass="75800">MNRHLQHAVFAAGLGAIAWVAVGYAGRSPLALVMMALIAATYLAGALELRRHRAATDALQAALADLAQPQQELAPWLQRLPAALRQPVRLRIEGERSALPGPALTPYLTGLLVLLGMLGTFLGMVVTLNGTGLALDSATDLASIRASLSAPVKGLGLAFGTSVAGIAASAMLGLLSALLRRQRQQVVQQLDGHIAGPLRVFSQAHRRDEQLRLLQQQAETLPVLVDRLQALMGGIERQGELLGSRLADEQARFHEQAGQAYTQLAASVGRSLEHSLAASARAAGATLQPVVEATMAGIARETQALQATLAGGLDRQLQALTDRVETAHTRVADHWQQALADHQAQQAGQAQHWQARLDALAERLEQRSSAMVDAVAQRLDHTADAVATRWQALAAEQHRLQQATVAEQQRAQQASAAEQLRLHQASAAELQALQRSTAETLQRQQQQATTALQQAMDAAASGFAQQAAALLQSVERVHAGLQSSLAEADAQRLAAWTGRLNGMAHSLQQAFEQTGQRTLAEIGTVLQAAADAPRAAAEVINELRDKLSDSMARDQAMLAERERMLQTLGTLLDTVQHASQGQRQAIDTLVASSAELLDGLGQRLAASTEAHEGRMAEVAAQLTGSAVEVASLGEAFGTAVQQFSQTSEQLAAQLQRIETALSQSLTRSDEQLAYYVAQAREVIDLSISSQQQIVEDLQQLGRQRALAGSDA</sequence>
<dbReference type="EMBL" id="CP097635">
    <property type="protein sequence ID" value="URI06965.1"/>
    <property type="molecule type" value="Genomic_DNA"/>
</dbReference>
<evidence type="ECO:0000313" key="4">
    <source>
        <dbReference type="Proteomes" id="UP001056201"/>
    </source>
</evidence>
<accession>A0ABY4S6N7</accession>